<organism evidence="1 2">
    <name type="scientific">Nelumbo nucifera</name>
    <name type="common">Sacred lotus</name>
    <dbReference type="NCBI Taxonomy" id="4432"/>
    <lineage>
        <taxon>Eukaryota</taxon>
        <taxon>Viridiplantae</taxon>
        <taxon>Streptophyta</taxon>
        <taxon>Embryophyta</taxon>
        <taxon>Tracheophyta</taxon>
        <taxon>Spermatophyta</taxon>
        <taxon>Magnoliopsida</taxon>
        <taxon>Proteales</taxon>
        <taxon>Nelumbonaceae</taxon>
        <taxon>Nelumbo</taxon>
    </lineage>
</organism>
<accession>A0A822Y2T0</accession>
<proteinExistence type="predicted"/>
<comment type="caution">
    <text evidence="1">The sequence shown here is derived from an EMBL/GenBank/DDBJ whole genome shotgun (WGS) entry which is preliminary data.</text>
</comment>
<dbReference type="EMBL" id="DUZY01000002">
    <property type="protein sequence ID" value="DAD25861.1"/>
    <property type="molecule type" value="Genomic_DNA"/>
</dbReference>
<gene>
    <name evidence="1" type="ORF">HUJ06_027329</name>
</gene>
<evidence type="ECO:0000313" key="1">
    <source>
        <dbReference type="EMBL" id="DAD25861.1"/>
    </source>
</evidence>
<keyword evidence="2" id="KW-1185">Reference proteome</keyword>
<protein>
    <submittedName>
        <fullName evidence="1">Uncharacterized protein</fullName>
    </submittedName>
</protein>
<dbReference type="AlphaFoldDB" id="A0A822Y2T0"/>
<name>A0A822Y2T0_NELNU</name>
<sequence length="42" mass="4775">MWLCRVGGVLKILGAHKFLDKEALCEFLLTCQSQVILHLIFS</sequence>
<reference evidence="1 2" key="1">
    <citation type="journal article" date="2020" name="Mol. Biol. Evol.">
        <title>Distinct Expression and Methylation Patterns for Genes with Different Fates following a Single Whole-Genome Duplication in Flowering Plants.</title>
        <authorList>
            <person name="Shi T."/>
            <person name="Rahmani R.S."/>
            <person name="Gugger P.F."/>
            <person name="Wang M."/>
            <person name="Li H."/>
            <person name="Zhang Y."/>
            <person name="Li Z."/>
            <person name="Wang Q."/>
            <person name="Van de Peer Y."/>
            <person name="Marchal K."/>
            <person name="Chen J."/>
        </authorList>
    </citation>
    <scope>NUCLEOTIDE SEQUENCE [LARGE SCALE GENOMIC DNA]</scope>
    <source>
        <tissue evidence="1">Leaf</tissue>
    </source>
</reference>
<dbReference type="Proteomes" id="UP000607653">
    <property type="component" value="Unassembled WGS sequence"/>
</dbReference>
<evidence type="ECO:0000313" key="2">
    <source>
        <dbReference type="Proteomes" id="UP000607653"/>
    </source>
</evidence>